<evidence type="ECO:0000259" key="3">
    <source>
        <dbReference type="SMART" id="SM00256"/>
    </source>
</evidence>
<name>B8MU21_TALSN</name>
<dbReference type="STRING" id="441959.B8MU21"/>
<proteinExistence type="predicted"/>
<dbReference type="GeneID" id="8105358"/>
<dbReference type="PANTHER" id="PTHR22904:SF523">
    <property type="entry name" value="STRESS-INDUCED-PHOSPHOPROTEIN 1"/>
    <property type="match status" value="1"/>
</dbReference>
<dbReference type="Gene3D" id="3.80.10.10">
    <property type="entry name" value="Ribonuclease Inhibitor"/>
    <property type="match status" value="2"/>
</dbReference>
<dbReference type="PhylomeDB" id="B8MU21"/>
<protein>
    <submittedName>
        <fullName evidence="4">Leucine Rich Repeat domain protein</fullName>
    </submittedName>
</protein>
<keyword evidence="2" id="KW-0802">TPR repeat</keyword>
<dbReference type="SMART" id="SM00256">
    <property type="entry name" value="FBOX"/>
    <property type="match status" value="1"/>
</dbReference>
<dbReference type="RefSeq" id="XP_002488308.1">
    <property type="nucleotide sequence ID" value="XM_002488263.1"/>
</dbReference>
<dbReference type="VEuPathDB" id="FungiDB:TSTA_006730"/>
<dbReference type="InterPro" id="IPR036047">
    <property type="entry name" value="F-box-like_dom_sf"/>
</dbReference>
<dbReference type="SUPFAM" id="SSF48452">
    <property type="entry name" value="TPR-like"/>
    <property type="match status" value="1"/>
</dbReference>
<feature type="domain" description="F-box" evidence="3">
    <location>
        <begin position="165"/>
        <end position="206"/>
    </location>
</feature>
<dbReference type="HOGENOM" id="CLU_024395_0_0_1"/>
<accession>B8MU21</accession>
<sequence>MAIKRKATLDDFLGQTVSKTTTTTKRLSLGWGAWEKYYQHGRDLARNGKYANAIEVLSEALLQKNADSMKIMDSRSAVYCKMALYEKALSDAKHMIKAAAKDERGYLRAGKALLLDQKPEKALDVYAYALKNLGEDHPQREAVAKMHTKLTTKMSSLKQDPIFALNHDCLLEVFKHVPFRQVVSATRVSKAWHIFIKDHPSLWLNISFRGSRPPVSSEIVKACIRNSQNRVKTLQLHNVRDPLNAARQASQCPQLEHLDLNLPLTEHHVFYHFRHKHTLKTLILSEKIPLSDNMLWTLAELPNLERLEVYQVVWVGEPQVSDVGTVPNLKILTLNMKRTTQQLGSPGWYKPFWIPGSVPAMATIDDLHTRDTYFDVIPKLEELRLGAAFEREQPESRLQLCLDDICHPNLRLIHLSNITLYGTWACPDTVEHLCIIDCAKHPARSTNAPLRLTELKTLVLHRLDWLDHDNLALILEHNGGSLETLQIEQCDNFYANDILNVALANPMAVKNVKKLHLHGMRLYQLDNAALFPLLDLMPHLEELHIPNTSVTGTLIRRILENRMVPIELLNLRGCSEVSPEAVEYGRAGGLKIIRY</sequence>
<dbReference type="SUPFAM" id="SSF81383">
    <property type="entry name" value="F-box domain"/>
    <property type="match status" value="1"/>
</dbReference>
<dbReference type="Gene3D" id="1.20.1280.50">
    <property type="match status" value="1"/>
</dbReference>
<keyword evidence="5" id="KW-1185">Reference proteome</keyword>
<dbReference type="Pfam" id="PF12937">
    <property type="entry name" value="F-box-like"/>
    <property type="match status" value="1"/>
</dbReference>
<reference evidence="5" key="1">
    <citation type="journal article" date="2015" name="Genome Announc.">
        <title>Genome sequence of the AIDS-associated pathogen Penicillium marneffei (ATCC18224) and its near taxonomic relative Talaromyces stipitatus (ATCC10500).</title>
        <authorList>
            <person name="Nierman W.C."/>
            <person name="Fedorova-Abrams N.D."/>
            <person name="Andrianopoulos A."/>
        </authorList>
    </citation>
    <scope>NUCLEOTIDE SEQUENCE [LARGE SCALE GENOMIC DNA]</scope>
    <source>
        <strain evidence="5">ATCC 10500 / CBS 375.48 / QM 6759 / NRRL 1006</strain>
    </source>
</reference>
<dbReference type="EMBL" id="EQ962660">
    <property type="protein sequence ID" value="EED12654.1"/>
    <property type="molecule type" value="Genomic_DNA"/>
</dbReference>
<dbReference type="InterPro" id="IPR011990">
    <property type="entry name" value="TPR-like_helical_dom_sf"/>
</dbReference>
<dbReference type="InterPro" id="IPR032675">
    <property type="entry name" value="LRR_dom_sf"/>
</dbReference>
<evidence type="ECO:0000256" key="1">
    <source>
        <dbReference type="ARBA" id="ARBA00022737"/>
    </source>
</evidence>
<dbReference type="SUPFAM" id="SSF52047">
    <property type="entry name" value="RNI-like"/>
    <property type="match status" value="1"/>
</dbReference>
<dbReference type="eggNOG" id="ENOG502S69X">
    <property type="taxonomic scope" value="Eukaryota"/>
</dbReference>
<dbReference type="InterPro" id="IPR001810">
    <property type="entry name" value="F-box_dom"/>
</dbReference>
<organism evidence="4 5">
    <name type="scientific">Talaromyces stipitatus (strain ATCC 10500 / CBS 375.48 / QM 6759 / NRRL 1006)</name>
    <name type="common">Penicillium stipitatum</name>
    <dbReference type="NCBI Taxonomy" id="441959"/>
    <lineage>
        <taxon>Eukaryota</taxon>
        <taxon>Fungi</taxon>
        <taxon>Dikarya</taxon>
        <taxon>Ascomycota</taxon>
        <taxon>Pezizomycotina</taxon>
        <taxon>Eurotiomycetes</taxon>
        <taxon>Eurotiomycetidae</taxon>
        <taxon>Eurotiales</taxon>
        <taxon>Trichocomaceae</taxon>
        <taxon>Talaromyces</taxon>
        <taxon>Talaromyces sect. Talaromyces</taxon>
    </lineage>
</organism>
<evidence type="ECO:0000256" key="2">
    <source>
        <dbReference type="ARBA" id="ARBA00022803"/>
    </source>
</evidence>
<dbReference type="PANTHER" id="PTHR22904">
    <property type="entry name" value="TPR REPEAT CONTAINING PROTEIN"/>
    <property type="match status" value="1"/>
</dbReference>
<gene>
    <name evidence="4" type="ORF">TSTA_006730</name>
</gene>
<dbReference type="OrthoDB" id="629492at2759"/>
<evidence type="ECO:0000313" key="5">
    <source>
        <dbReference type="Proteomes" id="UP000001745"/>
    </source>
</evidence>
<dbReference type="OMA" id="MRDLWMR"/>
<dbReference type="Gene3D" id="1.25.40.10">
    <property type="entry name" value="Tetratricopeptide repeat domain"/>
    <property type="match status" value="1"/>
</dbReference>
<dbReference type="InParanoid" id="B8MU21"/>
<dbReference type="GO" id="GO:0051879">
    <property type="term" value="F:Hsp90 protein binding"/>
    <property type="evidence" value="ECO:0007669"/>
    <property type="project" value="TreeGrafter"/>
</dbReference>
<keyword evidence="1" id="KW-0677">Repeat</keyword>
<dbReference type="AlphaFoldDB" id="B8MU21"/>
<dbReference type="Proteomes" id="UP000001745">
    <property type="component" value="Unassembled WGS sequence"/>
</dbReference>
<evidence type="ECO:0000313" key="4">
    <source>
        <dbReference type="EMBL" id="EED12654.1"/>
    </source>
</evidence>